<dbReference type="Proteomes" id="UP001569904">
    <property type="component" value="Unassembled WGS sequence"/>
</dbReference>
<comment type="caution">
    <text evidence="1">The sequence shown here is derived from an EMBL/GenBank/DDBJ whole genome shotgun (WGS) entry which is preliminary data.</text>
</comment>
<sequence>MVRALAPGGGFNPYIGPLYLVQLTPLTITPEEWGSFTCEDVSMATNTIAYIAKNLVTNFASIRGFADDECSGTDVNGAPIPTTVSAQTPWSGGSIPFDSAHIGGRDGEYVIPGFKVNLWLENYTHLCTFKGELRGDLFNITNPARPDADLSTQVRIDQVVPRDPAGAGGCPAASMRVQGILKFLGAPASGGGPLLPMIITYVSG</sequence>
<evidence type="ECO:0000313" key="2">
    <source>
        <dbReference type="Proteomes" id="UP001569904"/>
    </source>
</evidence>
<name>A0ABV4QYV6_9ACTN</name>
<accession>A0ABV4QYV6</accession>
<dbReference type="EMBL" id="JAXCEH010000012">
    <property type="protein sequence ID" value="MFA1555818.1"/>
    <property type="molecule type" value="Genomic_DNA"/>
</dbReference>
<dbReference type="RefSeq" id="WP_371942540.1">
    <property type="nucleotide sequence ID" value="NZ_JAXCEH010000012.1"/>
</dbReference>
<reference evidence="1 2" key="1">
    <citation type="submission" date="2023-11" db="EMBL/GenBank/DDBJ databases">
        <title>Actinomadura monticuli sp. nov., isolated from volcanic ash.</title>
        <authorList>
            <person name="Lee S.D."/>
            <person name="Yang H."/>
            <person name="Kim I.S."/>
        </authorList>
    </citation>
    <scope>NUCLEOTIDE SEQUENCE [LARGE SCALE GENOMIC DNA]</scope>
    <source>
        <strain evidence="1 2">DSM 45346</strain>
    </source>
</reference>
<organism evidence="1 2">
    <name type="scientific">Actinomadura chokoriensis</name>
    <dbReference type="NCBI Taxonomy" id="454156"/>
    <lineage>
        <taxon>Bacteria</taxon>
        <taxon>Bacillati</taxon>
        <taxon>Actinomycetota</taxon>
        <taxon>Actinomycetes</taxon>
        <taxon>Streptosporangiales</taxon>
        <taxon>Thermomonosporaceae</taxon>
        <taxon>Actinomadura</taxon>
    </lineage>
</organism>
<evidence type="ECO:0000313" key="1">
    <source>
        <dbReference type="EMBL" id="MFA1555818.1"/>
    </source>
</evidence>
<protein>
    <submittedName>
        <fullName evidence="1">Uncharacterized protein</fullName>
    </submittedName>
</protein>
<gene>
    <name evidence="1" type="ORF">SM436_19190</name>
</gene>
<keyword evidence="2" id="KW-1185">Reference proteome</keyword>
<proteinExistence type="predicted"/>